<evidence type="ECO:0000256" key="2">
    <source>
        <dbReference type="SAM" id="SignalP"/>
    </source>
</evidence>
<reference evidence="3 4" key="1">
    <citation type="submission" date="2019-07" db="EMBL/GenBank/DDBJ databases">
        <title>Ln-dependent methylotrophs.</title>
        <authorList>
            <person name="Tani A."/>
        </authorList>
    </citation>
    <scope>NUCLEOTIDE SEQUENCE [LARGE SCALE GENOMIC DNA]</scope>
    <source>
        <strain evidence="3 4">SM89A</strain>
    </source>
</reference>
<accession>A0A549T4M7</accession>
<keyword evidence="2" id="KW-0732">Signal</keyword>
<feature type="signal peptide" evidence="2">
    <location>
        <begin position="1"/>
        <end position="29"/>
    </location>
</feature>
<comment type="caution">
    <text evidence="3">The sequence shown here is derived from an EMBL/GenBank/DDBJ whole genome shotgun (WGS) entry which is preliminary data.</text>
</comment>
<feature type="region of interest" description="Disordered" evidence="1">
    <location>
        <begin position="35"/>
        <end position="55"/>
    </location>
</feature>
<gene>
    <name evidence="3" type="ORF">FM996_03940</name>
</gene>
<proteinExistence type="predicted"/>
<feature type="chain" id="PRO_5021869493" evidence="2">
    <location>
        <begin position="30"/>
        <end position="1704"/>
    </location>
</feature>
<evidence type="ECO:0000256" key="1">
    <source>
        <dbReference type="SAM" id="MobiDB-lite"/>
    </source>
</evidence>
<name>A0A549T4M7_METSR</name>
<organism evidence="3 4">
    <name type="scientific">Methylosinus sporium</name>
    <dbReference type="NCBI Taxonomy" id="428"/>
    <lineage>
        <taxon>Bacteria</taxon>
        <taxon>Pseudomonadati</taxon>
        <taxon>Pseudomonadota</taxon>
        <taxon>Alphaproteobacteria</taxon>
        <taxon>Hyphomicrobiales</taxon>
        <taxon>Methylocystaceae</taxon>
        <taxon>Methylosinus</taxon>
    </lineage>
</organism>
<evidence type="ECO:0000313" key="3">
    <source>
        <dbReference type="EMBL" id="TRL36835.1"/>
    </source>
</evidence>
<dbReference type="EMBL" id="VJMF01000016">
    <property type="protein sequence ID" value="TRL36835.1"/>
    <property type="molecule type" value="Genomic_DNA"/>
</dbReference>
<feature type="region of interest" description="Disordered" evidence="1">
    <location>
        <begin position="1007"/>
        <end position="1036"/>
    </location>
</feature>
<sequence>MRMIGALLVKVSTAFAISCLALGAFVSSAASEPSAKARSEPRAAPGRFSVSEPPADRDGFTLLTIPAPGRYAISAHSASGVAIALVDMISGPGETSGVAGRRDGRLDLLLDAGVYKLRVFGAKGAVGKARLAAEAFQEQGAREALAPGATMSAELGDLAQRSYSLEVGSLGRVAVEALGRGLRDLRLWKASGELVDLSPTRATIETKPSRPMTRLRLEGAVEPGRYVATAYGGETIVWPEGGAAQPFLLRRLEPASLAAGVANGVIGPFGSARFEAPASYDAFRLELPEPVAARIEARRGEGASASAVLDKSNWEPVAVVSLGGDGKTPGVVEIFGLEGQAFSLRALRRASRAPIETAGPNLVALDVTGEGADEVPATALLARTENGKTRALAADLPRIGGGRAYRGRFNLRGPTTLLFEATDSGPVAINVEGPRLRALIEPAFGAAAPRADGRLPSRYDLQAGFYVLSLTPLEGAVGSVDLTLGAPGVAPELPPRPPARAIVSFGEQKLDRNASHFILANSAPGLLTGPRVIALPADLEKGAAPLWLPAATEYLLPVRTPRGGRILVVDDRGARAPAEIVEEKIENDNRFATIRLPARAEAEALALVYARAVEPAASEAAKERPAAAISSAKPVWFDLARDETREFRFDIPEGGLYRVETLGRLRTRLSLGAALAPHLGEGENNGPGHNGLVTSYLRAGAYRAAVAARESAGHLGLSVKSVAMTTTAPIIGEGAARAALDGGRGAVAPIEIAEDGLYRLELQGLGKQWRARLEEADGWPLAAPGPLAQLTRRFEKGSYRLVVLPEDVEGRFVARLRKIVTPAPLEGHGPHALPFDAPQKLQWREPLAKGAPRDPDVWSFALAGPSDVALDIGDGMVAEIFDEARESVGKFSAGRKFSGRLAAGAYRIEARSLAHDDRLDYRIALASTQLQPGAPRFVALPATLPFSIARDGVVDIASFGDKELIGALEDENGAVVERLEGRAEDWNISLSRRLPAGAYRLRLDALQGAPQPAREAEEQSPEGEGESAAGQEAEEPKGVEIRLALPASAPAEPLAFSGVKTIFGAGAHELALPAAPEGALMLVAAQSTRETALSIEKREADGRWRVIGRERGLAPVAAWPAEGGEWRVSVWTIGGADAPVTLAARSLTRRPAGFGDIALEPAPIEGLASNICVGRVAAPASALVAIGAAPSSLAAGSARGRLLAPTSAGALAPQAESLWLLSREDCAAKARVSAFTPSGAEIPLTLGESERAILPAAAPPSGKARLWLARSAFGQPSVSAGGGFAVAPGAALALAGKEPPRLWNAAGAEPLRLAAQAIDVALAAPLQVGALFSGVVPPFTAQPVVFDGAGALALDLASGLAAFSAPEEARRFAAFADGAPLSRRFEGARALWLVNLTDRPAPARVASSAERYEPLTAGGAIKRFYGAAGETAHLVEAQPGDRLVVTGGEAVFVGADGRVQRGRSLTLAGPGEVTIAHAPGLVAAWIERAGKSPWPAAAPRDVTAPFAATLNGEAQAFALDLRAPVVVDVRTSAPAIVAFTQNGAREVETFPAGVELHRYAAPGRALIEIFSPHDGALSGALSIATTPVVPVTDGVIDPIALGPAGTALFTFEVAKVGEIGLGLRAEPDRATLRLLDVAGKTLREGAAQILRLEPGRYFVEARAPADAPATTLRLALRGLAPPPSGPPQEVAAEFLEKAGRKTGR</sequence>
<dbReference type="Proteomes" id="UP000316781">
    <property type="component" value="Unassembled WGS sequence"/>
</dbReference>
<evidence type="ECO:0000313" key="4">
    <source>
        <dbReference type="Proteomes" id="UP000316781"/>
    </source>
</evidence>
<protein>
    <submittedName>
        <fullName evidence="3">Uncharacterized protein</fullName>
    </submittedName>
</protein>